<dbReference type="OrthoDB" id="3641889at2759"/>
<name>A0A2D3VD99_9PEZI</name>
<evidence type="ECO:0000313" key="2">
    <source>
        <dbReference type="EMBL" id="CZT19649.1"/>
    </source>
</evidence>
<dbReference type="AlphaFoldDB" id="A0A2D3VD99"/>
<sequence>MSAYAAALSRATNLLVTIASKAGSYQSTESNLPAMTGLGWERIESEEGGQPMLKIIWKRDRSGGETFENVYDTDSGTIRVNSVVEPLWPPGSSSTHGQLALPPCHWRSEITAMDWMRCTGTNRRLNKSIRSVELFGITNRDTITVINIVIPNFNQAGIHPGQIFFPTDGDHFKALLGTPDAMAIFFMLALHRRQLGRKAIESIRVFWRPLTSAASPSQTDSYCMILSVADAPKREDDTSSEDASSSQDVSSDEIEMG</sequence>
<protein>
    <submittedName>
        <fullName evidence="2">Uncharacterized protein</fullName>
    </submittedName>
</protein>
<dbReference type="EMBL" id="FJUY01000007">
    <property type="protein sequence ID" value="CZT19649.1"/>
    <property type="molecule type" value="Genomic_DNA"/>
</dbReference>
<dbReference type="Proteomes" id="UP000225277">
    <property type="component" value="Unassembled WGS sequence"/>
</dbReference>
<accession>A0A2D3VD99</accession>
<dbReference type="GeneID" id="35600660"/>
<reference evidence="2 3" key="1">
    <citation type="submission" date="2016-03" db="EMBL/GenBank/DDBJ databases">
        <authorList>
            <person name="Ploux O."/>
        </authorList>
    </citation>
    <scope>NUCLEOTIDE SEQUENCE [LARGE SCALE GENOMIC DNA]</scope>
    <source>
        <strain evidence="2 3">URUG2</strain>
    </source>
</reference>
<feature type="region of interest" description="Disordered" evidence="1">
    <location>
        <begin position="232"/>
        <end position="257"/>
    </location>
</feature>
<keyword evidence="3" id="KW-1185">Reference proteome</keyword>
<organism evidence="2 3">
    <name type="scientific">Ramularia collo-cygni</name>
    <dbReference type="NCBI Taxonomy" id="112498"/>
    <lineage>
        <taxon>Eukaryota</taxon>
        <taxon>Fungi</taxon>
        <taxon>Dikarya</taxon>
        <taxon>Ascomycota</taxon>
        <taxon>Pezizomycotina</taxon>
        <taxon>Dothideomycetes</taxon>
        <taxon>Dothideomycetidae</taxon>
        <taxon>Mycosphaerellales</taxon>
        <taxon>Mycosphaerellaceae</taxon>
        <taxon>Ramularia</taxon>
    </lineage>
</organism>
<evidence type="ECO:0000256" key="1">
    <source>
        <dbReference type="SAM" id="MobiDB-lite"/>
    </source>
</evidence>
<proteinExistence type="predicted"/>
<evidence type="ECO:0000313" key="3">
    <source>
        <dbReference type="Proteomes" id="UP000225277"/>
    </source>
</evidence>
<gene>
    <name evidence="2" type="ORF">RCC_05500</name>
</gene>
<dbReference type="RefSeq" id="XP_023626539.1">
    <property type="nucleotide sequence ID" value="XM_023770771.1"/>
</dbReference>
<dbReference type="STRING" id="112498.A0A2D3VD99"/>